<sequence>MTNLMRHTMPLRSARGSLLWLSIRCKIGLGEWKRRRRRWRREKCW</sequence>
<name>A0A2P2PD22_RHIMU</name>
<accession>A0A2P2PD22</accession>
<dbReference type="EMBL" id="GGEC01072148">
    <property type="protein sequence ID" value="MBX52632.1"/>
    <property type="molecule type" value="Transcribed_RNA"/>
</dbReference>
<reference evidence="1" key="1">
    <citation type="submission" date="2018-02" db="EMBL/GenBank/DDBJ databases">
        <title>Rhizophora mucronata_Transcriptome.</title>
        <authorList>
            <person name="Meera S.P."/>
            <person name="Sreeshan A."/>
            <person name="Augustine A."/>
        </authorList>
    </citation>
    <scope>NUCLEOTIDE SEQUENCE</scope>
    <source>
        <tissue evidence="1">Leaf</tissue>
    </source>
</reference>
<protein>
    <submittedName>
        <fullName evidence="1">Uncharacterized protein</fullName>
    </submittedName>
</protein>
<dbReference type="AlphaFoldDB" id="A0A2P2PD22"/>
<proteinExistence type="predicted"/>
<organism evidence="1">
    <name type="scientific">Rhizophora mucronata</name>
    <name type="common">Asiatic mangrove</name>
    <dbReference type="NCBI Taxonomy" id="61149"/>
    <lineage>
        <taxon>Eukaryota</taxon>
        <taxon>Viridiplantae</taxon>
        <taxon>Streptophyta</taxon>
        <taxon>Embryophyta</taxon>
        <taxon>Tracheophyta</taxon>
        <taxon>Spermatophyta</taxon>
        <taxon>Magnoliopsida</taxon>
        <taxon>eudicotyledons</taxon>
        <taxon>Gunneridae</taxon>
        <taxon>Pentapetalae</taxon>
        <taxon>rosids</taxon>
        <taxon>fabids</taxon>
        <taxon>Malpighiales</taxon>
        <taxon>Rhizophoraceae</taxon>
        <taxon>Rhizophora</taxon>
    </lineage>
</organism>
<evidence type="ECO:0000313" key="1">
    <source>
        <dbReference type="EMBL" id="MBX52632.1"/>
    </source>
</evidence>